<dbReference type="Proteomes" id="UP000232638">
    <property type="component" value="Plasmid pTs417"/>
</dbReference>
<keyword evidence="2" id="KW-1185">Reference proteome</keyword>
<accession>A0A2K8UI75</accession>
<protein>
    <submittedName>
        <fullName evidence="1">Uncharacterized protein</fullName>
    </submittedName>
</protein>
<gene>
    <name evidence="1" type="ORF">THSYN_30735</name>
</gene>
<name>A0A2K8UI75_9GAMM</name>
<sequence length="140" mass="15652">MRVLLTEVTGWAGIARGAWIRVPAPRCRRVDKRSAVHQRRLRPNCRIADRGRTWASIIAPATAVCRSAFRPTDWERRTPVRPALSAARKAAVASEIAPHWGAALPMAGIMIEARTWHSRRRMTIIAPRCDRTMNPSVALG</sequence>
<geneLocation type="plasmid" evidence="2">
    <name>pts417</name>
</geneLocation>
<evidence type="ECO:0000313" key="2">
    <source>
        <dbReference type="Proteomes" id="UP000232638"/>
    </source>
</evidence>
<organism evidence="1 2">
    <name type="scientific">Candidatus Thiodictyon syntrophicum</name>
    <dbReference type="NCBI Taxonomy" id="1166950"/>
    <lineage>
        <taxon>Bacteria</taxon>
        <taxon>Pseudomonadati</taxon>
        <taxon>Pseudomonadota</taxon>
        <taxon>Gammaproteobacteria</taxon>
        <taxon>Chromatiales</taxon>
        <taxon>Chromatiaceae</taxon>
        <taxon>Thiodictyon</taxon>
    </lineage>
</organism>
<dbReference type="KEGG" id="tsy:THSYN_30735"/>
<keyword evidence="1" id="KW-0614">Plasmid</keyword>
<dbReference type="EMBL" id="CP020371">
    <property type="protein sequence ID" value="AUB85283.1"/>
    <property type="molecule type" value="Genomic_DNA"/>
</dbReference>
<proteinExistence type="predicted"/>
<reference evidence="1 2" key="1">
    <citation type="submission" date="2017-03" db="EMBL/GenBank/DDBJ databases">
        <title>Complete genome sequence of Candidatus 'Thiodictyon syntrophicum' sp. nov. strain Cad16T, a photolithoautotroph purple sulfur bacterium isolated from an alpine meromictic lake.</title>
        <authorList>
            <person name="Luedin S.M."/>
            <person name="Pothier J.F."/>
            <person name="Danza F."/>
            <person name="Storelli N."/>
            <person name="Wittwer M."/>
            <person name="Tonolla M."/>
        </authorList>
    </citation>
    <scope>NUCLEOTIDE SEQUENCE [LARGE SCALE GENOMIC DNA]</scope>
    <source>
        <strain evidence="1 2">Cad16T</strain>
        <plasmid evidence="2">Plasmid pts417</plasmid>
    </source>
</reference>
<dbReference type="AlphaFoldDB" id="A0A2K8UI75"/>
<evidence type="ECO:0000313" key="1">
    <source>
        <dbReference type="EMBL" id="AUB85283.1"/>
    </source>
</evidence>